<reference evidence="1" key="2">
    <citation type="submission" date="2020-02" db="EMBL/GenBank/DDBJ databases">
        <authorList>
            <person name="Gilchrist C.L.M."/>
            <person name="Chooi Y.-H."/>
        </authorList>
    </citation>
    <scope>NUCLEOTIDE SEQUENCE</scope>
    <source>
        <strain evidence="1">MST-FP2251</strain>
    </source>
</reference>
<keyword evidence="2" id="KW-1185">Reference proteome</keyword>
<proteinExistence type="predicted"/>
<name>A0AAD4GT41_ASPNN</name>
<evidence type="ECO:0000313" key="2">
    <source>
        <dbReference type="Proteomes" id="UP001194746"/>
    </source>
</evidence>
<evidence type="ECO:0000313" key="1">
    <source>
        <dbReference type="EMBL" id="KAF9888312.1"/>
    </source>
</evidence>
<sequence length="50" mass="5632">MIGSIWVFLDQEVAEDVDTHPQLNPISQRNMAGIFRPICLQAMVRETSSS</sequence>
<gene>
    <name evidence="1" type="ORF">FE257_008744</name>
</gene>
<organism evidence="1 2">
    <name type="scientific">Aspergillus nanangensis</name>
    <dbReference type="NCBI Taxonomy" id="2582783"/>
    <lineage>
        <taxon>Eukaryota</taxon>
        <taxon>Fungi</taxon>
        <taxon>Dikarya</taxon>
        <taxon>Ascomycota</taxon>
        <taxon>Pezizomycotina</taxon>
        <taxon>Eurotiomycetes</taxon>
        <taxon>Eurotiomycetidae</taxon>
        <taxon>Eurotiales</taxon>
        <taxon>Aspergillaceae</taxon>
        <taxon>Aspergillus</taxon>
        <taxon>Aspergillus subgen. Circumdati</taxon>
    </lineage>
</organism>
<protein>
    <submittedName>
        <fullName evidence="1">Uncharacterized protein</fullName>
    </submittedName>
</protein>
<accession>A0AAD4GT41</accession>
<dbReference type="EMBL" id="VCAU01000048">
    <property type="protein sequence ID" value="KAF9888312.1"/>
    <property type="molecule type" value="Genomic_DNA"/>
</dbReference>
<comment type="caution">
    <text evidence="1">The sequence shown here is derived from an EMBL/GenBank/DDBJ whole genome shotgun (WGS) entry which is preliminary data.</text>
</comment>
<reference evidence="1" key="1">
    <citation type="journal article" date="2019" name="Beilstein J. Org. Chem.">
        <title>Nanangenines: drimane sesquiterpenoids as the dominant metabolite cohort of a novel Australian fungus, Aspergillus nanangensis.</title>
        <authorList>
            <person name="Lacey H.J."/>
            <person name="Gilchrist C.L.M."/>
            <person name="Crombie A."/>
            <person name="Kalaitzis J.A."/>
            <person name="Vuong D."/>
            <person name="Rutledge P.J."/>
            <person name="Turner P."/>
            <person name="Pitt J.I."/>
            <person name="Lacey E."/>
            <person name="Chooi Y.H."/>
            <person name="Piggott A.M."/>
        </authorList>
    </citation>
    <scope>NUCLEOTIDE SEQUENCE</scope>
    <source>
        <strain evidence="1">MST-FP2251</strain>
    </source>
</reference>
<dbReference type="Proteomes" id="UP001194746">
    <property type="component" value="Unassembled WGS sequence"/>
</dbReference>
<dbReference type="AlphaFoldDB" id="A0AAD4GT41"/>